<organism evidence="4 5">
    <name type="scientific">Aspergillus leporis</name>
    <dbReference type="NCBI Taxonomy" id="41062"/>
    <lineage>
        <taxon>Eukaryota</taxon>
        <taxon>Fungi</taxon>
        <taxon>Dikarya</taxon>
        <taxon>Ascomycota</taxon>
        <taxon>Pezizomycotina</taxon>
        <taxon>Eurotiomycetes</taxon>
        <taxon>Eurotiomycetidae</taxon>
        <taxon>Eurotiales</taxon>
        <taxon>Aspergillaceae</taxon>
        <taxon>Aspergillus</taxon>
        <taxon>Aspergillus subgen. Circumdati</taxon>
    </lineage>
</organism>
<dbReference type="Proteomes" id="UP000326565">
    <property type="component" value="Unassembled WGS sequence"/>
</dbReference>
<feature type="compositionally biased region" description="Low complexity" evidence="2">
    <location>
        <begin position="281"/>
        <end position="298"/>
    </location>
</feature>
<feature type="region of interest" description="Disordered" evidence="2">
    <location>
        <begin position="101"/>
        <end position="322"/>
    </location>
</feature>
<gene>
    <name evidence="4" type="ORF">BDV29DRAFT_154161</name>
</gene>
<comment type="subunit">
    <text evidence="1">Component of the NuA4 histone acetyltransferase complex.</text>
</comment>
<dbReference type="EMBL" id="ML732174">
    <property type="protein sequence ID" value="KAB8076912.1"/>
    <property type="molecule type" value="Genomic_DNA"/>
</dbReference>
<dbReference type="InterPro" id="IPR023780">
    <property type="entry name" value="Chromo_domain"/>
</dbReference>
<reference evidence="4 5" key="1">
    <citation type="submission" date="2019-04" db="EMBL/GenBank/DDBJ databases">
        <title>Friends and foes A comparative genomics study of 23 Aspergillus species from section Flavi.</title>
        <authorList>
            <consortium name="DOE Joint Genome Institute"/>
            <person name="Kjaerbolling I."/>
            <person name="Vesth T."/>
            <person name="Frisvad J.C."/>
            <person name="Nybo J.L."/>
            <person name="Theobald S."/>
            <person name="Kildgaard S."/>
            <person name="Isbrandt T."/>
            <person name="Kuo A."/>
            <person name="Sato A."/>
            <person name="Lyhne E.K."/>
            <person name="Kogle M.E."/>
            <person name="Wiebenga A."/>
            <person name="Kun R.S."/>
            <person name="Lubbers R.J."/>
            <person name="Makela M.R."/>
            <person name="Barry K."/>
            <person name="Chovatia M."/>
            <person name="Clum A."/>
            <person name="Daum C."/>
            <person name="Haridas S."/>
            <person name="He G."/>
            <person name="LaButti K."/>
            <person name="Lipzen A."/>
            <person name="Mondo S."/>
            <person name="Riley R."/>
            <person name="Salamov A."/>
            <person name="Simmons B.A."/>
            <person name="Magnuson J.K."/>
            <person name="Henrissat B."/>
            <person name="Mortensen U.H."/>
            <person name="Larsen T.O."/>
            <person name="Devries R.P."/>
            <person name="Grigoriev I.V."/>
            <person name="Machida M."/>
            <person name="Baker S.E."/>
            <person name="Andersen M.R."/>
        </authorList>
    </citation>
    <scope>NUCLEOTIDE SEQUENCE [LARGE SCALE GENOMIC DNA]</scope>
    <source>
        <strain evidence="4 5">CBS 151.66</strain>
    </source>
</reference>
<accession>A0A5N5XC23</accession>
<dbReference type="SUPFAM" id="SSF54160">
    <property type="entry name" value="Chromo domain-like"/>
    <property type="match status" value="1"/>
</dbReference>
<feature type="region of interest" description="Disordered" evidence="2">
    <location>
        <begin position="933"/>
        <end position="981"/>
    </location>
</feature>
<dbReference type="InterPro" id="IPR016197">
    <property type="entry name" value="Chromo-like_dom_sf"/>
</dbReference>
<feature type="compositionally biased region" description="Basic and acidic residues" evidence="2">
    <location>
        <begin position="305"/>
        <end position="322"/>
    </location>
</feature>
<dbReference type="InterPro" id="IPR000953">
    <property type="entry name" value="Chromo/chromo_shadow_dom"/>
</dbReference>
<dbReference type="GO" id="GO:0006338">
    <property type="term" value="P:chromatin remodeling"/>
    <property type="evidence" value="ECO:0007669"/>
    <property type="project" value="UniProtKB-ARBA"/>
</dbReference>
<keyword evidence="5" id="KW-1185">Reference proteome</keyword>
<feature type="compositionally biased region" description="Low complexity" evidence="2">
    <location>
        <begin position="939"/>
        <end position="957"/>
    </location>
</feature>
<dbReference type="CDD" id="cd18966">
    <property type="entry name" value="chromodomain"/>
    <property type="match status" value="1"/>
</dbReference>
<dbReference type="Gene3D" id="2.40.50.40">
    <property type="match status" value="1"/>
</dbReference>
<evidence type="ECO:0000313" key="5">
    <source>
        <dbReference type="Proteomes" id="UP000326565"/>
    </source>
</evidence>
<dbReference type="Pfam" id="PF00385">
    <property type="entry name" value="Chromo"/>
    <property type="match status" value="1"/>
</dbReference>
<sequence length="981" mass="110196">MADVSDDDISLSSTVPSPQKENYFVDTIHAERETPQGIEYLVGWEDYPVERSTWETAAQFDDEQTLFDWEEKKREIAAGRLSAFDLSEYNRRLQEAEEAHLERVRRRHAKRQTLARKWPEQSYADSKTRSKGLGGTDPETKANPRVETSVISTGKVAPSKAQAVPVRSQSIRDGPARPPPVGFGTRPGGLIRARPRKTHDPDPSVTPKRFKNLSQKNRYEKARGYEPAPDISQLELIRPSEWPSTPAATLAKSGPQHVTTLNGTKPGAGAPQKSGDAPDIDMSASSQPPRSSSMDSRSPVQISSDTHRPHLVDDLPRRDLDLPRRKPGWGARYLTKSGLFVNPGEVLVTLYYGKDKKEIGESRLCGLDNSRRSNFLKTKQSHRIEVWFEHLCNITDYNALCKNTNTGKHWNGWIEGFDDTEPGIFKFGEELRRKKQVAISFHQDRDVLLAYPPDSVDFRFLNGDFRGPPEVFLYTVVKSSLGPIERLLFGNKRQRDHLIEANSGAVNSAVSNTVYANNKQSAWTRPHGDSRHFTAQGLNIGLKPRSDTNTVTKGIKVSTSKDSIKTAQRISLEGDLMDIDQSAGGSKTATTSGNVKPQPAVQLPLSLNSLFKSRFGVTFEELATVAGKGRLAGSFCVLFPQGSGGIEECQLLIEFLKSHSSDRYKAIIYSNRTPEDWEKFTQAKNGVTLIHESVLDYYKLRNLNYLCRQPTFSFWSFSLSRQSGDNQPHFQRMFSNGQVTLITEDYMLCDPRGTVIILAWFVEYARGRYPGTTKLMFRPDILNWLLKQIDAVENPTYLWLAMYQLILQITALGGATPGEILTGAEYGYALNSVISPTKLPLYGSRTEDDNREIPKGLTQIQRNADHLIEFFAGWALINCHQFRKFNVLTSVGPLQRWDEWQHLEIKVGSPAIMKYLEIDYAAYWEKLKHPGLKSKSPVGTNPQTPFTPQTPKPGFTKESAVAKAPPSYAPSLKHSYPQPYQ</sequence>
<evidence type="ECO:0000256" key="2">
    <source>
        <dbReference type="SAM" id="MobiDB-lite"/>
    </source>
</evidence>
<evidence type="ECO:0000256" key="1">
    <source>
        <dbReference type="ARBA" id="ARBA00011353"/>
    </source>
</evidence>
<dbReference type="PROSITE" id="PS50013">
    <property type="entry name" value="CHROMO_2"/>
    <property type="match status" value="1"/>
</dbReference>
<proteinExistence type="predicted"/>
<feature type="compositionally biased region" description="Basic residues" evidence="2">
    <location>
        <begin position="103"/>
        <end position="114"/>
    </location>
</feature>
<dbReference type="OrthoDB" id="1918685at2759"/>
<feature type="domain" description="Chromo" evidence="3">
    <location>
        <begin position="23"/>
        <end position="73"/>
    </location>
</feature>
<evidence type="ECO:0000259" key="3">
    <source>
        <dbReference type="PROSITE" id="PS50013"/>
    </source>
</evidence>
<name>A0A5N5XC23_9EURO</name>
<dbReference type="AlphaFoldDB" id="A0A5N5XC23"/>
<protein>
    <recommendedName>
        <fullName evidence="3">Chromo domain-containing protein</fullName>
    </recommendedName>
</protein>
<evidence type="ECO:0000313" key="4">
    <source>
        <dbReference type="EMBL" id="KAB8076912.1"/>
    </source>
</evidence>